<dbReference type="EMBL" id="JBBUTG010000003">
    <property type="protein sequence ID" value="MEK8030650.1"/>
    <property type="molecule type" value="Genomic_DNA"/>
</dbReference>
<comment type="caution">
    <text evidence="1">The sequence shown here is derived from an EMBL/GenBank/DDBJ whole genome shotgun (WGS) entry which is preliminary data.</text>
</comment>
<gene>
    <name evidence="1" type="ORF">AACH06_07405</name>
</gene>
<dbReference type="RefSeq" id="WP_341425010.1">
    <property type="nucleotide sequence ID" value="NZ_JBBUTG010000003.1"/>
</dbReference>
<accession>A0ABU9BPT1</accession>
<evidence type="ECO:0008006" key="3">
    <source>
        <dbReference type="Google" id="ProtNLM"/>
    </source>
</evidence>
<dbReference type="Proteomes" id="UP001371218">
    <property type="component" value="Unassembled WGS sequence"/>
</dbReference>
<keyword evidence="2" id="KW-1185">Reference proteome</keyword>
<evidence type="ECO:0000313" key="1">
    <source>
        <dbReference type="EMBL" id="MEK8030650.1"/>
    </source>
</evidence>
<name>A0ABU9BPT1_9BURK</name>
<reference evidence="1 2" key="1">
    <citation type="submission" date="2024-04" db="EMBL/GenBank/DDBJ databases">
        <title>Novel species of the genus Ideonella isolated from streams.</title>
        <authorList>
            <person name="Lu H."/>
        </authorList>
    </citation>
    <scope>NUCLEOTIDE SEQUENCE [LARGE SCALE GENOMIC DNA]</scope>
    <source>
        <strain evidence="1 2">DXS29W</strain>
    </source>
</reference>
<protein>
    <recommendedName>
        <fullName evidence="3">PilZ domain-containing protein</fullName>
    </recommendedName>
</protein>
<proteinExistence type="predicted"/>
<evidence type="ECO:0000313" key="2">
    <source>
        <dbReference type="Proteomes" id="UP001371218"/>
    </source>
</evidence>
<organism evidence="1 2">
    <name type="scientific">Ideonella lacteola</name>
    <dbReference type="NCBI Taxonomy" id="2984193"/>
    <lineage>
        <taxon>Bacteria</taxon>
        <taxon>Pseudomonadati</taxon>
        <taxon>Pseudomonadota</taxon>
        <taxon>Betaproteobacteria</taxon>
        <taxon>Burkholderiales</taxon>
        <taxon>Sphaerotilaceae</taxon>
        <taxon>Ideonella</taxon>
    </lineage>
</organism>
<dbReference type="CDD" id="cd15841">
    <property type="entry name" value="SNARE_Qc"/>
    <property type="match status" value="1"/>
</dbReference>
<sequence>MSEQDKSVRLKALAREIRDELGEHNVLDALARELAVSRLALAEVSAELAEVRKEMEAIRLIQRSRDILLPQAKLQYAGRRQAAIEASMPMPAERGFYALERDGVGNPFRWTGPTRSFHFDLHLDRTVPLRFVLQMPLWGSEHAQGLRASCDEVSLPLLRRPGHRVLDFEGVLLPREVLGLTRLTFLSERVSTVTSNEDEGASRQLGVPFLRLSVAEISDTEYADWLKGVEPSAAETAPNKLVKPAAPVADTDTP</sequence>